<dbReference type="GO" id="GO:0005524">
    <property type="term" value="F:ATP binding"/>
    <property type="evidence" value="ECO:0007669"/>
    <property type="project" value="InterPro"/>
</dbReference>
<dbReference type="PANTHER" id="PTHR40396">
    <property type="entry name" value="ATPASE-LIKE PROTEIN"/>
    <property type="match status" value="1"/>
</dbReference>
<organism evidence="2 3">
    <name type="scientific">Entotheonella factor</name>
    <dbReference type="NCBI Taxonomy" id="1429438"/>
    <lineage>
        <taxon>Bacteria</taxon>
        <taxon>Pseudomonadati</taxon>
        <taxon>Nitrospinota/Tectimicrobiota group</taxon>
        <taxon>Candidatus Tectimicrobiota</taxon>
        <taxon>Candidatus Entotheonellia</taxon>
        <taxon>Candidatus Entotheonellales</taxon>
        <taxon>Candidatus Entotheonellaceae</taxon>
        <taxon>Candidatus Entotheonella</taxon>
    </lineage>
</organism>
<gene>
    <name evidence="2" type="ORF">ETSY1_14710</name>
</gene>
<dbReference type="PANTHER" id="PTHR40396:SF1">
    <property type="entry name" value="ATPASE AAA-TYPE CORE DOMAIN-CONTAINING PROTEIN"/>
    <property type="match status" value="1"/>
</dbReference>
<keyword evidence="3" id="KW-1185">Reference proteome</keyword>
<accession>W4LNF8</accession>
<dbReference type="InterPro" id="IPR027417">
    <property type="entry name" value="P-loop_NTPase"/>
</dbReference>
<evidence type="ECO:0000259" key="1">
    <source>
        <dbReference type="SMART" id="SM00382"/>
    </source>
</evidence>
<evidence type="ECO:0000313" key="2">
    <source>
        <dbReference type="EMBL" id="ETW99507.1"/>
    </source>
</evidence>
<dbReference type="Gene3D" id="3.40.50.300">
    <property type="entry name" value="P-loop containing nucleotide triphosphate hydrolases"/>
    <property type="match status" value="1"/>
</dbReference>
<comment type="caution">
    <text evidence="2">The sequence shown here is derived from an EMBL/GenBank/DDBJ whole genome shotgun (WGS) entry which is preliminary data.</text>
</comment>
<protein>
    <recommendedName>
        <fullName evidence="1">AAA+ ATPase domain-containing protein</fullName>
    </recommendedName>
</protein>
<dbReference type="HOGENOM" id="CLU_046693_2_0_7"/>
<dbReference type="Proteomes" id="UP000019141">
    <property type="component" value="Unassembled WGS sequence"/>
</dbReference>
<dbReference type="InterPro" id="IPR003593">
    <property type="entry name" value="AAA+_ATPase"/>
</dbReference>
<dbReference type="Pfam" id="PF13304">
    <property type="entry name" value="AAA_21"/>
    <property type="match status" value="1"/>
</dbReference>
<sequence>MEAGPGGDASDTRPRQVAGYSKRLLTTAGLYGANGSGKSNLLSALAFMRSAVLFSHRAWVPNGGVPRQAFGWGPKRTKPSLFETVFLVSGVRYQYGFVATDEKFIEEWLYAWPHGKKQTWFEREDDKRIKFGDQLHGENRLIEEVTRPNALFLSTALQHSHNQLQPVLDWFQSLQSVAVRNRGFFPIWRSWGRGTDRAIAELLDDNILSEPLPQTFFSEEEQDTFRSNFLGLLKAADIGIVDLKVITREDDDERGSPKSHRFLFQHQQGVDDAWLPLAEESEGTQKLFRIALPILQVIASGGILIVDELESSLHPALAQQIVRQFNNPSANPQNAQIIFTTHDTNLLGTIDGAPALRRDQIWFTEKDSMGATVLYPLTDYKPRKPENIERGYLQGRYGAIPFLSDFSIAGD</sequence>
<name>W4LNF8_ENTF1</name>
<proteinExistence type="predicted"/>
<dbReference type="CDD" id="cd00267">
    <property type="entry name" value="ABC_ATPase"/>
    <property type="match status" value="1"/>
</dbReference>
<dbReference type="SMART" id="SM00382">
    <property type="entry name" value="AAA"/>
    <property type="match status" value="1"/>
</dbReference>
<dbReference type="AlphaFoldDB" id="W4LNF8"/>
<dbReference type="PATRIC" id="fig|1429438.4.peg.2921"/>
<evidence type="ECO:0000313" key="3">
    <source>
        <dbReference type="Proteomes" id="UP000019141"/>
    </source>
</evidence>
<dbReference type="InterPro" id="IPR003959">
    <property type="entry name" value="ATPase_AAA_core"/>
</dbReference>
<dbReference type="EMBL" id="AZHW01000439">
    <property type="protein sequence ID" value="ETW99507.1"/>
    <property type="molecule type" value="Genomic_DNA"/>
</dbReference>
<dbReference type="GO" id="GO:0016887">
    <property type="term" value="F:ATP hydrolysis activity"/>
    <property type="evidence" value="ECO:0007669"/>
    <property type="project" value="InterPro"/>
</dbReference>
<dbReference type="SUPFAM" id="SSF52540">
    <property type="entry name" value="P-loop containing nucleoside triphosphate hydrolases"/>
    <property type="match status" value="1"/>
</dbReference>
<reference evidence="2 3" key="1">
    <citation type="journal article" date="2014" name="Nature">
        <title>An environmental bacterial taxon with a large and distinct metabolic repertoire.</title>
        <authorList>
            <person name="Wilson M.C."/>
            <person name="Mori T."/>
            <person name="Ruckert C."/>
            <person name="Uria A.R."/>
            <person name="Helf M.J."/>
            <person name="Takada K."/>
            <person name="Gernert C."/>
            <person name="Steffens U.A."/>
            <person name="Heycke N."/>
            <person name="Schmitt S."/>
            <person name="Rinke C."/>
            <person name="Helfrich E.J."/>
            <person name="Brachmann A.O."/>
            <person name="Gurgui C."/>
            <person name="Wakimoto T."/>
            <person name="Kracht M."/>
            <person name="Crusemann M."/>
            <person name="Hentschel U."/>
            <person name="Abe I."/>
            <person name="Matsunaga S."/>
            <person name="Kalinowski J."/>
            <person name="Takeyama H."/>
            <person name="Piel J."/>
        </authorList>
    </citation>
    <scope>NUCLEOTIDE SEQUENCE [LARGE SCALE GENOMIC DNA]</scope>
    <source>
        <strain evidence="3">TSY1</strain>
    </source>
</reference>
<feature type="domain" description="AAA+ ATPase" evidence="1">
    <location>
        <begin position="24"/>
        <end position="368"/>
    </location>
</feature>